<evidence type="ECO:0000313" key="3">
    <source>
        <dbReference type="EMBL" id="SFU77519.1"/>
    </source>
</evidence>
<gene>
    <name evidence="3" type="ORF">SAMN04489707_102014</name>
</gene>
<dbReference type="EMBL" id="FPBX01000020">
    <property type="protein sequence ID" value="SFU77519.1"/>
    <property type="molecule type" value="Genomic_DNA"/>
</dbReference>
<keyword evidence="2 3" id="KW-0449">Lipoprotein</keyword>
<dbReference type="PANTHER" id="PTHR30203:SF33">
    <property type="entry name" value="BLR4455 PROTEIN"/>
    <property type="match status" value="1"/>
</dbReference>
<dbReference type="Gene3D" id="1.20.1600.10">
    <property type="entry name" value="Outer membrane efflux proteins (OEP)"/>
    <property type="match status" value="1"/>
</dbReference>
<dbReference type="Gene3D" id="2.20.200.10">
    <property type="entry name" value="Outer membrane efflux proteins (OEP)"/>
    <property type="match status" value="1"/>
</dbReference>
<dbReference type="SUPFAM" id="SSF56954">
    <property type="entry name" value="Outer membrane efflux proteins (OEP)"/>
    <property type="match status" value="1"/>
</dbReference>
<reference evidence="3 4" key="1">
    <citation type="submission" date="2016-10" db="EMBL/GenBank/DDBJ databases">
        <authorList>
            <person name="de Groot N.N."/>
        </authorList>
    </citation>
    <scope>NUCLEOTIDE SEQUENCE [LARGE SCALE GENOMIC DNA]</scope>
    <source>
        <strain evidence="3 4">R-24608</strain>
    </source>
</reference>
<dbReference type="Proteomes" id="UP000183656">
    <property type="component" value="Unassembled WGS sequence"/>
</dbReference>
<dbReference type="GO" id="GO:0015562">
    <property type="term" value="F:efflux transmembrane transporter activity"/>
    <property type="evidence" value="ECO:0007669"/>
    <property type="project" value="InterPro"/>
</dbReference>
<comment type="subcellular location">
    <subcellularLocation>
        <location evidence="2">Cell membrane</location>
        <topology evidence="2">Lipid-anchor</topology>
    </subcellularLocation>
</comment>
<dbReference type="STRING" id="343013.SAMN04489707_102014"/>
<evidence type="ECO:0000256" key="2">
    <source>
        <dbReference type="RuleBase" id="RU362097"/>
    </source>
</evidence>
<keyword evidence="4" id="KW-1185">Reference proteome</keyword>
<dbReference type="OrthoDB" id="9770517at2"/>
<proteinExistence type="inferred from homology"/>
<protein>
    <submittedName>
        <fullName evidence="3">Efflux transporter, outer membrane factor (OMF) lipoprotein, NodT family</fullName>
    </submittedName>
</protein>
<evidence type="ECO:0000256" key="1">
    <source>
        <dbReference type="ARBA" id="ARBA00007613"/>
    </source>
</evidence>
<dbReference type="InterPro" id="IPR010131">
    <property type="entry name" value="MdtP/NodT-like"/>
</dbReference>
<accession>A0A1I7IX87</accession>
<dbReference type="Pfam" id="PF02321">
    <property type="entry name" value="OEP"/>
    <property type="match status" value="2"/>
</dbReference>
<dbReference type="GO" id="GO:0005886">
    <property type="term" value="C:plasma membrane"/>
    <property type="evidence" value="ECO:0007669"/>
    <property type="project" value="UniProtKB-SubCell"/>
</dbReference>
<sequence>MPSENSFFDSCQRLTSKGWRAFLLVNLAGLAGLAACSAVPPSEPPALHVPAAFKEGVPGSSVWQTAQPQDAVPDDWWRLFNDPVLDALQQQAQQANQNIALALARLRAAHAALDSSRAALAPTLGANAGSTRARSNGSAGTSIATADSIGLAAGWELDLWGRLSASAQVAQANLQASADDLAAMRLSVQASVVQTYFALRAAEAQERLLGETLAAYQRSWDLTQNRYRAGVASSADVAQAQATYLSTQAQRIEAQSSRAQLEHALAALAGQVPAAFSLAPTAELPAPPPVPAQLPSRLLERRPDIAAAERRVAAANAQVGVARTAFFPALTLSASAGYRGTSWGDLVSAPNLVWSVGPALAATLFDGGARSAAVDAARAALEQAAASYRQTVLVALQEVEDNLVAGAALEREQAVQTEAVAAAQRALGVVNNQYRAGTVAYLNVLSAQAQVLSAQSGLIGVRQRRLAAAATLLKNVAGRWEATAPAQ</sequence>
<organism evidence="3 4">
    <name type="scientific">Paenacidovorax caeni</name>
    <dbReference type="NCBI Taxonomy" id="343013"/>
    <lineage>
        <taxon>Bacteria</taxon>
        <taxon>Pseudomonadati</taxon>
        <taxon>Pseudomonadota</taxon>
        <taxon>Betaproteobacteria</taxon>
        <taxon>Burkholderiales</taxon>
        <taxon>Comamonadaceae</taxon>
        <taxon>Paenacidovorax</taxon>
    </lineage>
</organism>
<keyword evidence="2" id="KW-0564">Palmitate</keyword>
<evidence type="ECO:0000313" key="4">
    <source>
        <dbReference type="Proteomes" id="UP000183656"/>
    </source>
</evidence>
<dbReference type="AlphaFoldDB" id="A0A1I7IX87"/>
<dbReference type="NCBIfam" id="TIGR01845">
    <property type="entry name" value="outer_NodT"/>
    <property type="match status" value="1"/>
</dbReference>
<dbReference type="RefSeq" id="WP_082366556.1">
    <property type="nucleotide sequence ID" value="NZ_CYIG01000020.1"/>
</dbReference>
<name>A0A1I7IX87_9BURK</name>
<dbReference type="PANTHER" id="PTHR30203">
    <property type="entry name" value="OUTER MEMBRANE CATION EFFLUX PROTEIN"/>
    <property type="match status" value="1"/>
</dbReference>
<keyword evidence="2" id="KW-0472">Membrane</keyword>
<dbReference type="InterPro" id="IPR003423">
    <property type="entry name" value="OMP_efflux"/>
</dbReference>
<keyword evidence="2" id="KW-0812">Transmembrane</keyword>
<comment type="similarity">
    <text evidence="1 2">Belongs to the outer membrane factor (OMF) (TC 1.B.17) family.</text>
</comment>
<keyword evidence="2" id="KW-1134">Transmembrane beta strand</keyword>